<dbReference type="AlphaFoldDB" id="A0A1V6QLU8"/>
<evidence type="ECO:0000313" key="2">
    <source>
        <dbReference type="EMBL" id="OQD89977.1"/>
    </source>
</evidence>
<evidence type="ECO:0000313" key="3">
    <source>
        <dbReference type="Proteomes" id="UP000191672"/>
    </source>
</evidence>
<comment type="caution">
    <text evidence="2">The sequence shown here is derived from an EMBL/GenBank/DDBJ whole genome shotgun (WGS) entry which is preliminary data.</text>
</comment>
<protein>
    <submittedName>
        <fullName evidence="2">Uncharacterized protein</fullName>
    </submittedName>
</protein>
<name>A0A1V6QLU8_9EURO</name>
<evidence type="ECO:0000256" key="1">
    <source>
        <dbReference type="SAM" id="Phobius"/>
    </source>
</evidence>
<sequence>MSNTASMPPDPEAFTTASESTVSEVSELVNQALTKQVNYEETNTEISPSLVMVSTHTAATTDGKPNGAAQLSSVTTLIATEREDLIAALKLIAESIAQQRQVAARSIIHHWFIWISMGTIFAAITFLMYNDPSDCGRIILTCTGALMVALLLTRNSVAGYLDLAENTGTWKWLYGPDESANIRRAEKWRNYVLLKKHQVEFERAYDIVVAVQYQDAIIATLVMRILCCNQPDSASDMKSKAAERRPMGQNHAAFIRALTVAYRYRYLGLGGALLRLAVMMREENDWKSIEFADRHAMSPQVLPRHFNFSSGGLAQAWIDRLRNMVSEQQKGSGGFPWILDEDHTTCDGKLPKRLQLDAQFERLRITQIAGEMLSSETKYPSEH</sequence>
<reference evidence="3" key="1">
    <citation type="journal article" date="2017" name="Nat. Microbiol.">
        <title>Global analysis of biosynthetic gene clusters reveals vast potential of secondary metabolite production in Penicillium species.</title>
        <authorList>
            <person name="Nielsen J.C."/>
            <person name="Grijseels S."/>
            <person name="Prigent S."/>
            <person name="Ji B."/>
            <person name="Dainat J."/>
            <person name="Nielsen K.F."/>
            <person name="Frisvad J.C."/>
            <person name="Workman M."/>
            <person name="Nielsen J."/>
        </authorList>
    </citation>
    <scope>NUCLEOTIDE SEQUENCE [LARGE SCALE GENOMIC DNA]</scope>
    <source>
        <strain evidence="3">IBT 31811</strain>
    </source>
</reference>
<dbReference type="Proteomes" id="UP000191672">
    <property type="component" value="Unassembled WGS sequence"/>
</dbReference>
<gene>
    <name evidence="2" type="ORF">PENANT_c002G06943</name>
</gene>
<accession>A0A1V6QLU8</accession>
<organism evidence="2 3">
    <name type="scientific">Penicillium antarcticum</name>
    <dbReference type="NCBI Taxonomy" id="416450"/>
    <lineage>
        <taxon>Eukaryota</taxon>
        <taxon>Fungi</taxon>
        <taxon>Dikarya</taxon>
        <taxon>Ascomycota</taxon>
        <taxon>Pezizomycotina</taxon>
        <taxon>Eurotiomycetes</taxon>
        <taxon>Eurotiomycetidae</taxon>
        <taxon>Eurotiales</taxon>
        <taxon>Aspergillaceae</taxon>
        <taxon>Penicillium</taxon>
    </lineage>
</organism>
<feature type="transmembrane region" description="Helical" evidence="1">
    <location>
        <begin position="111"/>
        <end position="129"/>
    </location>
</feature>
<keyword evidence="3" id="KW-1185">Reference proteome</keyword>
<keyword evidence="1" id="KW-0472">Membrane</keyword>
<proteinExistence type="predicted"/>
<dbReference type="EMBL" id="MDYN01000002">
    <property type="protein sequence ID" value="OQD89977.1"/>
    <property type="molecule type" value="Genomic_DNA"/>
</dbReference>
<keyword evidence="1" id="KW-1133">Transmembrane helix</keyword>
<keyword evidence="1" id="KW-0812">Transmembrane</keyword>